<accession>A0A8H7ZPT7</accession>
<dbReference type="EMBL" id="JAEFCI010010758">
    <property type="protein sequence ID" value="KAG5457024.1"/>
    <property type="molecule type" value="Genomic_DNA"/>
</dbReference>
<evidence type="ECO:0000313" key="3">
    <source>
        <dbReference type="Proteomes" id="UP000673691"/>
    </source>
</evidence>
<feature type="compositionally biased region" description="Low complexity" evidence="1">
    <location>
        <begin position="382"/>
        <end position="444"/>
    </location>
</feature>
<feature type="compositionally biased region" description="Polar residues" evidence="1">
    <location>
        <begin position="448"/>
        <end position="466"/>
    </location>
</feature>
<gene>
    <name evidence="2" type="ORF">BJ554DRAFT_3075</name>
</gene>
<evidence type="ECO:0000256" key="1">
    <source>
        <dbReference type="SAM" id="MobiDB-lite"/>
    </source>
</evidence>
<reference evidence="2 3" key="1">
    <citation type="journal article" name="Sci. Rep.">
        <title>Genome-scale phylogenetic analyses confirm Olpidium as the closest living zoosporic fungus to the non-flagellated, terrestrial fungi.</title>
        <authorList>
            <person name="Chang Y."/>
            <person name="Rochon D."/>
            <person name="Sekimoto S."/>
            <person name="Wang Y."/>
            <person name="Chovatia M."/>
            <person name="Sandor L."/>
            <person name="Salamov A."/>
            <person name="Grigoriev I.V."/>
            <person name="Stajich J.E."/>
            <person name="Spatafora J.W."/>
        </authorList>
    </citation>
    <scope>NUCLEOTIDE SEQUENCE [LARGE SCALE GENOMIC DNA]</scope>
    <source>
        <strain evidence="2">S191</strain>
    </source>
</reference>
<name>A0A8H7ZPT7_9FUNG</name>
<feature type="region of interest" description="Disordered" evidence="1">
    <location>
        <begin position="1"/>
        <end position="29"/>
    </location>
</feature>
<sequence>MADRMSQKRAGLSRGHLPRDAPLAQSSVRHGTRATSVAFAKGLVGHDPRRFAAGRRRAMPTTASEDSFCWNGEPLNRPCSLARVRRHQGPNSCDRGNLSPFNFTSRPLFCSALFSSLFVRVTKIFCVCRPGPSRFLPPPPVPPHHLPVTRAQIGRDAGVLVLTPPPRHRRQNHAAPRLSHPRCGPRGGRRRQHVPDVALVEKWRATGVRRGQRVSRRWRSGGTGRDSPPIARINPSAHRGEFLQTAAGLSVRWQMQPGNSPDSPGVPAPAAVSISLGFKDSADKPVVLFPPIGNNVPVSALQFSWNPMKFDSFTNGPVPARTANTNWFIVLSDQTTGYKSNGQLFHIVDAGASAAPAPSGAVATASSGIPPGINTIGASTVPSGASAVPSGASAVPSGASAVPSGASAVPSGAPAGASAGPSGAPAGTTQAPSAAPAPATTPAGRPLTSPSRPSGPSQTPASVASSGASFTADSRMFLVAAGTGAALLCTR</sequence>
<keyword evidence="3" id="KW-1185">Reference proteome</keyword>
<feature type="region of interest" description="Disordered" evidence="1">
    <location>
        <begin position="211"/>
        <end position="234"/>
    </location>
</feature>
<feature type="region of interest" description="Disordered" evidence="1">
    <location>
        <begin position="167"/>
        <end position="192"/>
    </location>
</feature>
<dbReference type="Proteomes" id="UP000673691">
    <property type="component" value="Unassembled WGS sequence"/>
</dbReference>
<feature type="region of interest" description="Disordered" evidence="1">
    <location>
        <begin position="382"/>
        <end position="466"/>
    </location>
</feature>
<organism evidence="2 3">
    <name type="scientific">Olpidium bornovanus</name>
    <dbReference type="NCBI Taxonomy" id="278681"/>
    <lineage>
        <taxon>Eukaryota</taxon>
        <taxon>Fungi</taxon>
        <taxon>Fungi incertae sedis</taxon>
        <taxon>Olpidiomycota</taxon>
        <taxon>Olpidiomycotina</taxon>
        <taxon>Olpidiomycetes</taxon>
        <taxon>Olpidiales</taxon>
        <taxon>Olpidiaceae</taxon>
        <taxon>Olpidium</taxon>
    </lineage>
</organism>
<protein>
    <submittedName>
        <fullName evidence="2">Uncharacterized protein</fullName>
    </submittedName>
</protein>
<proteinExistence type="predicted"/>
<dbReference type="AlphaFoldDB" id="A0A8H7ZPT7"/>
<comment type="caution">
    <text evidence="2">The sequence shown here is derived from an EMBL/GenBank/DDBJ whole genome shotgun (WGS) entry which is preliminary data.</text>
</comment>
<evidence type="ECO:0000313" key="2">
    <source>
        <dbReference type="EMBL" id="KAG5457024.1"/>
    </source>
</evidence>